<proteinExistence type="predicted"/>
<organism evidence="1 2">
    <name type="scientific">Capsulimonas corticalis</name>
    <dbReference type="NCBI Taxonomy" id="2219043"/>
    <lineage>
        <taxon>Bacteria</taxon>
        <taxon>Bacillati</taxon>
        <taxon>Armatimonadota</taxon>
        <taxon>Armatimonadia</taxon>
        <taxon>Capsulimonadales</taxon>
        <taxon>Capsulimonadaceae</taxon>
        <taxon>Capsulimonas</taxon>
    </lineage>
</organism>
<dbReference type="KEGG" id="ccot:CCAX7_000900"/>
<dbReference type="OrthoDB" id="5620977at2"/>
<keyword evidence="2" id="KW-1185">Reference proteome</keyword>
<dbReference type="AlphaFoldDB" id="A0A402CRB7"/>
<name>A0A402CRB7_9BACT</name>
<dbReference type="SUPFAM" id="SSF56112">
    <property type="entry name" value="Protein kinase-like (PK-like)"/>
    <property type="match status" value="1"/>
</dbReference>
<sequence length="555" mass="61012">MDVYLEGKQKITLTQADFKAQGGEGAVYVKGATAYKVYNSAGSVVPEGKVRALSVLNLPEILRPEAMLTDKNRDPIGYAMRAAPKGYPLCQIFPRAFRDRKGLTPDAALELVRRLQAGVQHVHEQGLLIVDLNEMNFVVDETLDNLYFIDVDSYQAPGFPATALMDSVRDRHARGFSEATDWFAFAVVSFQIFAGIHPYRGKHPQWKTLEERMLRNVSVLNPDVSVPGACLSFDVIPSAYRDWYQSVLDGGQRIAPPQGAYGAISFAPRMAAAPTSASFEIEEMRDYGADIVDFVNGLVITAQGVVIGGATVLGPDVKIGIAPGGTQAVAAWPENGYIRFYDLQRDRPLETRLAGDSVMSSGGRLYFQQGGSLLEVDLVALPLVTLASARPVANVMPQATQLFEGVAVQDVLGACYVSVLPRRGESRQVRLAELDGARIVSASYKDRVLIVIAARDGRYDQYIIRFATDFRRYDLRRREDVASAEINFVVLDSGVCLLLDDHGALEIFARDLDSTQYQRCEETGLDGDCILLKNGTQALFARGAKLFKFGMREEN</sequence>
<gene>
    <name evidence="1" type="ORF">CCAX7_000900</name>
</gene>
<dbReference type="EMBL" id="AP025739">
    <property type="protein sequence ID" value="BDI28039.1"/>
    <property type="molecule type" value="Genomic_DNA"/>
</dbReference>
<accession>A0A402CRB7</accession>
<dbReference type="Proteomes" id="UP000287394">
    <property type="component" value="Chromosome"/>
</dbReference>
<evidence type="ECO:0000313" key="2">
    <source>
        <dbReference type="Proteomes" id="UP000287394"/>
    </source>
</evidence>
<protein>
    <submittedName>
        <fullName evidence="1">Uncharacterized protein</fullName>
    </submittedName>
</protein>
<evidence type="ECO:0000313" key="1">
    <source>
        <dbReference type="EMBL" id="BDI28039.1"/>
    </source>
</evidence>
<dbReference type="RefSeq" id="WP_119319997.1">
    <property type="nucleotide sequence ID" value="NZ_AP025739.1"/>
</dbReference>
<reference evidence="1 2" key="1">
    <citation type="journal article" date="2019" name="Int. J. Syst. Evol. Microbiol.">
        <title>Capsulimonas corticalis gen. nov., sp. nov., an aerobic capsulated bacterium, of a novel bacterial order, Capsulimonadales ord. nov., of the class Armatimonadia of the phylum Armatimonadetes.</title>
        <authorList>
            <person name="Li J."/>
            <person name="Kudo C."/>
            <person name="Tonouchi A."/>
        </authorList>
    </citation>
    <scope>NUCLEOTIDE SEQUENCE [LARGE SCALE GENOMIC DNA]</scope>
    <source>
        <strain evidence="1 2">AX-7</strain>
    </source>
</reference>
<dbReference type="Gene3D" id="1.10.510.10">
    <property type="entry name" value="Transferase(Phosphotransferase) domain 1"/>
    <property type="match status" value="1"/>
</dbReference>
<dbReference type="InterPro" id="IPR011009">
    <property type="entry name" value="Kinase-like_dom_sf"/>
</dbReference>